<keyword evidence="7" id="KW-1185">Reference proteome</keyword>
<dbReference type="AlphaFoldDB" id="A0A8H3TVQ9"/>
<evidence type="ECO:0000256" key="3">
    <source>
        <dbReference type="ARBA" id="ARBA00023128"/>
    </source>
</evidence>
<keyword evidence="2" id="KW-0999">Mitochondrion inner membrane</keyword>
<name>A0A8H3TVQ9_9TREE</name>
<gene>
    <name evidence="6" type="ORF">NliqN6_3466</name>
</gene>
<sequence length="68" mass="7697">MDFVIKKQNHVLEKQKAMQAQAGKQFVYKRGNGRIYFPIYMAVFGAGFVGTMYQLVQYGNGTVKKSDA</sequence>
<comment type="caution">
    <text evidence="6">The sequence shown here is derived from an EMBL/GenBank/DDBJ whole genome shotgun (WGS) entry which is preliminary data.</text>
</comment>
<evidence type="ECO:0000313" key="6">
    <source>
        <dbReference type="EMBL" id="GHJ87064.1"/>
    </source>
</evidence>
<reference evidence="6" key="1">
    <citation type="submission" date="2020-07" db="EMBL/GenBank/DDBJ databases">
        <title>Draft Genome Sequence of a Deep-Sea Yeast, Naganishia (Cryptococcus) liquefaciens strain N6.</title>
        <authorList>
            <person name="Han Y.W."/>
            <person name="Kajitani R."/>
            <person name="Morimoto H."/>
            <person name="Parhat M."/>
            <person name="Tsubouchi H."/>
            <person name="Bakenova O."/>
            <person name="Ogata M."/>
            <person name="Argunhan B."/>
            <person name="Aoki R."/>
            <person name="Kajiwara S."/>
            <person name="Itoh T."/>
            <person name="Iwasaki H."/>
        </authorList>
    </citation>
    <scope>NUCLEOTIDE SEQUENCE</scope>
    <source>
        <strain evidence="6">N6</strain>
    </source>
</reference>
<dbReference type="GO" id="GO:0005743">
    <property type="term" value="C:mitochondrial inner membrane"/>
    <property type="evidence" value="ECO:0007669"/>
    <property type="project" value="UniProtKB-SubCell"/>
</dbReference>
<evidence type="ECO:0000256" key="5">
    <source>
        <dbReference type="SAM" id="Phobius"/>
    </source>
</evidence>
<feature type="transmembrane region" description="Helical" evidence="5">
    <location>
        <begin position="35"/>
        <end position="56"/>
    </location>
</feature>
<organism evidence="6 7">
    <name type="scientific">Naganishia liquefaciens</name>
    <dbReference type="NCBI Taxonomy" id="104408"/>
    <lineage>
        <taxon>Eukaryota</taxon>
        <taxon>Fungi</taxon>
        <taxon>Dikarya</taxon>
        <taxon>Basidiomycota</taxon>
        <taxon>Agaricomycotina</taxon>
        <taxon>Tremellomycetes</taxon>
        <taxon>Filobasidiales</taxon>
        <taxon>Filobasidiaceae</taxon>
        <taxon>Naganishia</taxon>
    </lineage>
</organism>
<accession>A0A8H3TVQ9</accession>
<dbReference type="InterPro" id="IPR039297">
    <property type="entry name" value="COX7a"/>
</dbReference>
<dbReference type="Proteomes" id="UP000620104">
    <property type="component" value="Unassembled WGS sequence"/>
</dbReference>
<keyword evidence="4 5" id="KW-0472">Membrane</keyword>
<keyword evidence="5" id="KW-0812">Transmembrane</keyword>
<keyword evidence="5" id="KW-1133">Transmembrane helix</keyword>
<comment type="subcellular location">
    <subcellularLocation>
        <location evidence="1">Mitochondrion inner membrane</location>
    </subcellularLocation>
</comment>
<dbReference type="Pfam" id="PF02238">
    <property type="entry name" value="COX7a"/>
    <property type="match status" value="1"/>
</dbReference>
<evidence type="ECO:0000256" key="1">
    <source>
        <dbReference type="ARBA" id="ARBA00004273"/>
    </source>
</evidence>
<evidence type="ECO:0000313" key="7">
    <source>
        <dbReference type="Proteomes" id="UP000620104"/>
    </source>
</evidence>
<evidence type="ECO:0000256" key="2">
    <source>
        <dbReference type="ARBA" id="ARBA00022792"/>
    </source>
</evidence>
<keyword evidence="3" id="KW-0496">Mitochondrion</keyword>
<protein>
    <submittedName>
        <fullName evidence="6">Uncharacterized protein</fullName>
    </submittedName>
</protein>
<evidence type="ECO:0000256" key="4">
    <source>
        <dbReference type="ARBA" id="ARBA00023136"/>
    </source>
</evidence>
<dbReference type="EMBL" id="BLZA01000020">
    <property type="protein sequence ID" value="GHJ87064.1"/>
    <property type="molecule type" value="Genomic_DNA"/>
</dbReference>
<proteinExistence type="predicted"/>
<dbReference type="OrthoDB" id="5511599at2759"/>